<keyword evidence="3" id="KW-0233">DNA recombination</keyword>
<proteinExistence type="inferred from homology"/>
<evidence type="ECO:0000256" key="2">
    <source>
        <dbReference type="ARBA" id="ARBA00023125"/>
    </source>
</evidence>
<keyword evidence="2" id="KW-0238">DNA-binding</keyword>
<accession>A0A5J4QE70</accession>
<dbReference type="InterPro" id="IPR035386">
    <property type="entry name" value="Arm-DNA-bind_5"/>
</dbReference>
<dbReference type="CDD" id="cd01185">
    <property type="entry name" value="INTN1_C_like"/>
    <property type="match status" value="1"/>
</dbReference>
<dbReference type="GO" id="GO:0006310">
    <property type="term" value="P:DNA recombination"/>
    <property type="evidence" value="ECO:0007669"/>
    <property type="project" value="UniProtKB-KW"/>
</dbReference>
<comment type="caution">
    <text evidence="5">The sequence shown here is derived from an EMBL/GenBank/DDBJ whole genome shotgun (WGS) entry which is preliminary data.</text>
</comment>
<dbReference type="InterPro" id="IPR025269">
    <property type="entry name" value="SAM-like_dom"/>
</dbReference>
<dbReference type="AlphaFoldDB" id="A0A5J4QE70"/>
<dbReference type="InterPro" id="IPR011010">
    <property type="entry name" value="DNA_brk_join_enz"/>
</dbReference>
<evidence type="ECO:0000256" key="1">
    <source>
        <dbReference type="ARBA" id="ARBA00008857"/>
    </source>
</evidence>
<dbReference type="Gene3D" id="1.10.443.10">
    <property type="entry name" value="Intergrase catalytic core"/>
    <property type="match status" value="1"/>
</dbReference>
<dbReference type="Pfam" id="PF00589">
    <property type="entry name" value="Phage_integrase"/>
    <property type="match status" value="1"/>
</dbReference>
<dbReference type="Pfam" id="PF13102">
    <property type="entry name" value="Phage_int_SAM_5"/>
    <property type="match status" value="1"/>
</dbReference>
<dbReference type="Pfam" id="PF17293">
    <property type="entry name" value="Arm-DNA-bind_5"/>
    <property type="match status" value="1"/>
</dbReference>
<sequence>MNRVKKSTFSLLFIIKKSKLLKNGEAPVCLRITVQGQTAEVMVKRSIPVHLWNQAKECSNGKQYMDKELNHYLETVKAKLYQIHRELEIDGKTVTAKAIRDRYQGKDEDNKTLVEVYREHNKKCRALIGIDYTESTVEKFDTSLSHLREYIKYRSGSEDILLSDVNGQFIGDFDFYLKTVRKCQHNSSLKHLKNLKKIIRIALANDWIKKDPFYGIQFKQEETNVEFLSQEELETVIHKEFSLPRLAQVRDIFTFCCFTGLAFIDVQQLTSAHLITDNNGAIWIRKNRQKTGNMCNIPVLSVARKLIEKYQDHPDCIRKGVLLPVVSNQKMNAYLKEIADLCGINKRLTTHVARHTCATVVMLANHVSMENVAKILGHSNTKMTQHYAKVLDSSIMRDMVNVEQVFSTIC</sequence>
<name>A0A5J4QE70_9ZZZZ</name>
<dbReference type="InterPro" id="IPR002104">
    <property type="entry name" value="Integrase_catalytic"/>
</dbReference>
<dbReference type="Gene3D" id="1.10.150.130">
    <property type="match status" value="1"/>
</dbReference>
<dbReference type="GO" id="GO:0003677">
    <property type="term" value="F:DNA binding"/>
    <property type="evidence" value="ECO:0007669"/>
    <property type="project" value="UniProtKB-KW"/>
</dbReference>
<gene>
    <name evidence="5" type="ORF">EZS27_030650</name>
</gene>
<evidence type="ECO:0000313" key="5">
    <source>
        <dbReference type="EMBL" id="KAA6319459.1"/>
    </source>
</evidence>
<comment type="similarity">
    <text evidence="1">Belongs to the 'phage' integrase family.</text>
</comment>
<dbReference type="PANTHER" id="PTHR30349:SF64">
    <property type="entry name" value="PROPHAGE INTEGRASE INTD-RELATED"/>
    <property type="match status" value="1"/>
</dbReference>
<dbReference type="SUPFAM" id="SSF56349">
    <property type="entry name" value="DNA breaking-rejoining enzymes"/>
    <property type="match status" value="1"/>
</dbReference>
<dbReference type="InterPro" id="IPR010998">
    <property type="entry name" value="Integrase_recombinase_N"/>
</dbReference>
<evidence type="ECO:0000256" key="3">
    <source>
        <dbReference type="ARBA" id="ARBA00023172"/>
    </source>
</evidence>
<feature type="domain" description="Tyr recombinase" evidence="4">
    <location>
        <begin position="223"/>
        <end position="401"/>
    </location>
</feature>
<organism evidence="5">
    <name type="scientific">termite gut metagenome</name>
    <dbReference type="NCBI Taxonomy" id="433724"/>
    <lineage>
        <taxon>unclassified sequences</taxon>
        <taxon>metagenomes</taxon>
        <taxon>organismal metagenomes</taxon>
    </lineage>
</organism>
<reference evidence="5" key="1">
    <citation type="submission" date="2019-03" db="EMBL/GenBank/DDBJ databases">
        <title>Single cell metagenomics reveals metabolic interactions within the superorganism composed of flagellate Streblomastix strix and complex community of Bacteroidetes bacteria on its surface.</title>
        <authorList>
            <person name="Treitli S.C."/>
            <person name="Kolisko M."/>
            <person name="Husnik F."/>
            <person name="Keeling P."/>
            <person name="Hampl V."/>
        </authorList>
    </citation>
    <scope>NUCLEOTIDE SEQUENCE</scope>
    <source>
        <strain evidence="5">STM</strain>
    </source>
</reference>
<dbReference type="PANTHER" id="PTHR30349">
    <property type="entry name" value="PHAGE INTEGRASE-RELATED"/>
    <property type="match status" value="1"/>
</dbReference>
<dbReference type="PROSITE" id="PS51898">
    <property type="entry name" value="TYR_RECOMBINASE"/>
    <property type="match status" value="1"/>
</dbReference>
<protein>
    <submittedName>
        <fullName evidence="5">Tyrosine recombinase XerC</fullName>
    </submittedName>
</protein>
<dbReference type="InterPro" id="IPR050090">
    <property type="entry name" value="Tyrosine_recombinase_XerCD"/>
</dbReference>
<dbReference type="InterPro" id="IPR013762">
    <property type="entry name" value="Integrase-like_cat_sf"/>
</dbReference>
<dbReference type="GO" id="GO:0015074">
    <property type="term" value="P:DNA integration"/>
    <property type="evidence" value="ECO:0007669"/>
    <property type="project" value="InterPro"/>
</dbReference>
<dbReference type="EMBL" id="SNRY01003873">
    <property type="protein sequence ID" value="KAA6319459.1"/>
    <property type="molecule type" value="Genomic_DNA"/>
</dbReference>
<evidence type="ECO:0000259" key="4">
    <source>
        <dbReference type="PROSITE" id="PS51898"/>
    </source>
</evidence>